<reference evidence="2" key="1">
    <citation type="journal article" date="2020" name="Stud. Mycol.">
        <title>101 Dothideomycetes genomes: a test case for predicting lifestyles and emergence of pathogens.</title>
        <authorList>
            <person name="Haridas S."/>
            <person name="Albert R."/>
            <person name="Binder M."/>
            <person name="Bloem J."/>
            <person name="Labutti K."/>
            <person name="Salamov A."/>
            <person name="Andreopoulos B."/>
            <person name="Baker S."/>
            <person name="Barry K."/>
            <person name="Bills G."/>
            <person name="Bluhm B."/>
            <person name="Cannon C."/>
            <person name="Castanera R."/>
            <person name="Culley D."/>
            <person name="Daum C."/>
            <person name="Ezra D."/>
            <person name="Gonzalez J."/>
            <person name="Henrissat B."/>
            <person name="Kuo A."/>
            <person name="Liang C."/>
            <person name="Lipzen A."/>
            <person name="Lutzoni F."/>
            <person name="Magnuson J."/>
            <person name="Mondo S."/>
            <person name="Nolan M."/>
            <person name="Ohm R."/>
            <person name="Pangilinan J."/>
            <person name="Park H.-J."/>
            <person name="Ramirez L."/>
            <person name="Alfaro M."/>
            <person name="Sun H."/>
            <person name="Tritt A."/>
            <person name="Yoshinaga Y."/>
            <person name="Zwiers L.-H."/>
            <person name="Turgeon B."/>
            <person name="Goodwin S."/>
            <person name="Spatafora J."/>
            <person name="Crous P."/>
            <person name="Grigoriev I."/>
        </authorList>
    </citation>
    <scope>NUCLEOTIDE SEQUENCE</scope>
    <source>
        <strain evidence="2">CBS 123094</strain>
    </source>
</reference>
<dbReference type="SUPFAM" id="SSF51338">
    <property type="entry name" value="Composite domain of metallo-dependent hydrolases"/>
    <property type="match status" value="1"/>
</dbReference>
<dbReference type="Gene3D" id="3.20.20.140">
    <property type="entry name" value="Metal-dependent hydrolases"/>
    <property type="match status" value="1"/>
</dbReference>
<dbReference type="AlphaFoldDB" id="A0A6A5WNP1"/>
<dbReference type="InterPro" id="IPR011059">
    <property type="entry name" value="Metal-dep_hydrolase_composite"/>
</dbReference>
<dbReference type="Gene3D" id="2.30.40.10">
    <property type="entry name" value="Urease, subunit C, domain 1"/>
    <property type="match status" value="1"/>
</dbReference>
<organism evidence="2 3">
    <name type="scientific">Amniculicola lignicola CBS 123094</name>
    <dbReference type="NCBI Taxonomy" id="1392246"/>
    <lineage>
        <taxon>Eukaryota</taxon>
        <taxon>Fungi</taxon>
        <taxon>Dikarya</taxon>
        <taxon>Ascomycota</taxon>
        <taxon>Pezizomycotina</taxon>
        <taxon>Dothideomycetes</taxon>
        <taxon>Pleosporomycetidae</taxon>
        <taxon>Pleosporales</taxon>
        <taxon>Amniculicolaceae</taxon>
        <taxon>Amniculicola</taxon>
    </lineage>
</organism>
<dbReference type="Pfam" id="PF01979">
    <property type="entry name" value="Amidohydro_1"/>
    <property type="match status" value="1"/>
</dbReference>
<sequence length="366" mass="39745">MTKTTIINVRVFDGEKVAGELSTVSIDENGRITGDNAVNLVDGAGMTLLPGLWDSHVHLSAPGPDTTEKSVLLLENMIKRGITTTIDCGAMSQEQYKYIRAHDDLPDIRYVRNFATSSGSTHSKFAMINKDCIVDTVEAATAFVERCAEQNADFIKIVADVPGPSQEIINQLSKEAKERGLKTIVHAARKAAFQMALQAEPKVNIITHVPMDDPLTVEMAAKMKEADITAVPTLVMSESLCNAKFFPGLKMSAAIESVKRLHQAGVTILVGTDSNQSPIGPKHGEAIYREMELLEEAGMSPVEILRAATHLSAERFNMLDRGSIGLGKRADLVLVDGDPTRDMQLLRNIRKVWNAGKEVHTVGGTA</sequence>
<dbReference type="InterPro" id="IPR006680">
    <property type="entry name" value="Amidohydro-rel"/>
</dbReference>
<feature type="domain" description="Amidohydrolase-related" evidence="1">
    <location>
        <begin position="47"/>
        <end position="359"/>
    </location>
</feature>
<dbReference type="GO" id="GO:0016810">
    <property type="term" value="F:hydrolase activity, acting on carbon-nitrogen (but not peptide) bonds"/>
    <property type="evidence" value="ECO:0007669"/>
    <property type="project" value="InterPro"/>
</dbReference>
<proteinExistence type="predicted"/>
<dbReference type="OrthoDB" id="194468at2759"/>
<name>A0A6A5WNP1_9PLEO</name>
<evidence type="ECO:0000313" key="2">
    <source>
        <dbReference type="EMBL" id="KAF2001801.1"/>
    </source>
</evidence>
<protein>
    <submittedName>
        <fullName evidence="2">Hydrolase</fullName>
    </submittedName>
</protein>
<accession>A0A6A5WNP1</accession>
<dbReference type="Proteomes" id="UP000799779">
    <property type="component" value="Unassembled WGS sequence"/>
</dbReference>
<keyword evidence="2" id="KW-0378">Hydrolase</keyword>
<evidence type="ECO:0000259" key="1">
    <source>
        <dbReference type="Pfam" id="PF01979"/>
    </source>
</evidence>
<dbReference type="InterPro" id="IPR032466">
    <property type="entry name" value="Metal_Hydrolase"/>
</dbReference>
<gene>
    <name evidence="2" type="ORF">P154DRAFT_489784</name>
</gene>
<dbReference type="EMBL" id="ML977581">
    <property type="protein sequence ID" value="KAF2001801.1"/>
    <property type="molecule type" value="Genomic_DNA"/>
</dbReference>
<dbReference type="SUPFAM" id="SSF51556">
    <property type="entry name" value="Metallo-dependent hydrolases"/>
    <property type="match status" value="1"/>
</dbReference>
<dbReference type="InterPro" id="IPR051781">
    <property type="entry name" value="Metallo-dep_Hydrolase"/>
</dbReference>
<dbReference type="PANTHER" id="PTHR43135">
    <property type="entry name" value="ALPHA-D-RIBOSE 1-METHYLPHOSPHONATE 5-TRIPHOSPHATE DIPHOSPHATASE"/>
    <property type="match status" value="1"/>
</dbReference>
<dbReference type="PANTHER" id="PTHR43135:SF3">
    <property type="entry name" value="ALPHA-D-RIBOSE 1-METHYLPHOSPHONATE 5-TRIPHOSPHATE DIPHOSPHATASE"/>
    <property type="match status" value="1"/>
</dbReference>
<keyword evidence="3" id="KW-1185">Reference proteome</keyword>
<evidence type="ECO:0000313" key="3">
    <source>
        <dbReference type="Proteomes" id="UP000799779"/>
    </source>
</evidence>